<dbReference type="RefSeq" id="WP_109651502.1">
    <property type="nucleotide sequence ID" value="NZ_CP134725.1"/>
</dbReference>
<dbReference type="EMBL" id="QGHE01000002">
    <property type="protein sequence ID" value="PWJ82023.1"/>
    <property type="molecule type" value="Genomic_DNA"/>
</dbReference>
<protein>
    <submittedName>
        <fullName evidence="1">GrpB-like predicted nucleotidyltransferase (UPF0157 family)</fullName>
    </submittedName>
</protein>
<dbReference type="PANTHER" id="PTHR34822:SF1">
    <property type="entry name" value="GRPB FAMILY PROTEIN"/>
    <property type="match status" value="1"/>
</dbReference>
<dbReference type="Gene3D" id="3.30.460.10">
    <property type="entry name" value="Beta Polymerase, domain 2"/>
    <property type="match status" value="1"/>
</dbReference>
<dbReference type="InterPro" id="IPR007344">
    <property type="entry name" value="GrpB/CoaE"/>
</dbReference>
<name>A0ABD6XT92_ENTAG</name>
<dbReference type="InterPro" id="IPR043519">
    <property type="entry name" value="NT_sf"/>
</dbReference>
<dbReference type="PANTHER" id="PTHR34822">
    <property type="entry name" value="GRPB DOMAIN PROTEIN (AFU_ORTHOLOGUE AFUA_1G01530)"/>
    <property type="match status" value="1"/>
</dbReference>
<accession>A0ABD6XT92</accession>
<evidence type="ECO:0000313" key="2">
    <source>
        <dbReference type="Proteomes" id="UP000245996"/>
    </source>
</evidence>
<sequence>MRTIAVVPYDEKWPEAFNAESLLLQTLLGEVAKAIHHIGSTSVYGLSAKPVIDILLEVADINELARCNAAMISAGYVACGENGISGRRYFIKGGERRSHQVHAFAAGDEQIIRHLAFRDYLRENRDIAATYAEIKREAASLCNNDAQRYSALKADFIAHHIQLALIDLKR</sequence>
<reference evidence="1 2" key="1">
    <citation type="submission" date="2018-05" db="EMBL/GenBank/DDBJ databases">
        <title>Genomic Encyclopedia of Type Strains, Phase IV (KMG-V): Genome sequencing to study the core and pangenomes of soil and plant-associated prokaryotes.</title>
        <authorList>
            <person name="Whitman W."/>
        </authorList>
    </citation>
    <scope>NUCLEOTIDE SEQUENCE [LARGE SCALE GENOMIC DNA]</scope>
    <source>
        <strain evidence="1 2">PNG 92-11</strain>
    </source>
</reference>
<proteinExistence type="predicted"/>
<dbReference type="Pfam" id="PF04229">
    <property type="entry name" value="GrpB"/>
    <property type="match status" value="1"/>
</dbReference>
<evidence type="ECO:0000313" key="1">
    <source>
        <dbReference type="EMBL" id="PWJ82023.1"/>
    </source>
</evidence>
<dbReference type="SUPFAM" id="SSF81301">
    <property type="entry name" value="Nucleotidyltransferase"/>
    <property type="match status" value="1"/>
</dbReference>
<comment type="caution">
    <text evidence="1">The sequence shown here is derived from an EMBL/GenBank/DDBJ whole genome shotgun (WGS) entry which is preliminary data.</text>
</comment>
<dbReference type="Proteomes" id="UP000245996">
    <property type="component" value="Unassembled WGS sequence"/>
</dbReference>
<gene>
    <name evidence="1" type="ORF">C7430_102349</name>
</gene>
<dbReference type="AlphaFoldDB" id="A0ABD6XT92"/>
<organism evidence="1 2">
    <name type="scientific">Enterobacter agglomerans</name>
    <name type="common">Erwinia herbicola</name>
    <name type="synonym">Pantoea agglomerans</name>
    <dbReference type="NCBI Taxonomy" id="549"/>
    <lineage>
        <taxon>Bacteria</taxon>
        <taxon>Pseudomonadati</taxon>
        <taxon>Pseudomonadota</taxon>
        <taxon>Gammaproteobacteria</taxon>
        <taxon>Enterobacterales</taxon>
        <taxon>Erwiniaceae</taxon>
        <taxon>Pantoea</taxon>
        <taxon>Pantoea agglomerans group</taxon>
    </lineage>
</organism>